<name>A0A8S4BW26_9TELE</name>
<comment type="caution">
    <text evidence="1">The sequence shown here is derived from an EMBL/GenBank/DDBJ whole genome shotgun (WGS) entry which is preliminary data.</text>
</comment>
<keyword evidence="2" id="KW-1185">Reference proteome</keyword>
<dbReference type="CDD" id="cd01650">
    <property type="entry name" value="RT_nLTR_like"/>
    <property type="match status" value="1"/>
</dbReference>
<proteinExistence type="predicted"/>
<accession>A0A8S4BW26</accession>
<sequence length="552" mass="60984">MGRAKRFGCIVHPWRTDPRLQKLALGTWNVTSLVGKEPELVWEAERFRLDVVGLASTHSSGSGTSLLETGWTLCYSGVAEQEWAYSLPPISVPGAPSGDSVVLLGDFNAHVGNDSETWRGVVGRNGPPSLNPSGLICGRMFWILGSRGGRSFPLTTESPVRRSFNSHLRESFEHVPGEVGDIESEWAMFRASINDAASRSCGRRAVDACRGNPRTRRWTPAAADGYRQSKRHAARVVAEAKTQAWEEFGEAMEKDFRMASSADGVLPTSTRDVVDRWAEYFDDFLNPTGASSIGGAEPGDPELGSLISGAEVTEVVKKLRGGRAQGVDEIQPEFLKALDAVRLRWLTRLCNITLPGKVYSAVLEWRVHRIVESRIEEEQCGFRPGRGTLDLLYTLSGVQEGAWEFAQPVHMCFVDLEKVFDRVPRGILWGVLRGYGVPGPLLRAVRSLYDQNDVFPLASSGRDLQLSLERFATECEAAGMRINASKSETMVSHWKKVKCLLRVGVDVFPQVEEFKYLGVLFANGGREREIDRRICSNAGAVPVCRDEERALA</sequence>
<dbReference type="Proteomes" id="UP000677803">
    <property type="component" value="Unassembled WGS sequence"/>
</dbReference>
<evidence type="ECO:0000313" key="2">
    <source>
        <dbReference type="Proteomes" id="UP000677803"/>
    </source>
</evidence>
<dbReference type="AlphaFoldDB" id="A0A8S4BW26"/>
<dbReference type="PANTHER" id="PTHR47027">
    <property type="entry name" value="REVERSE TRANSCRIPTASE DOMAIN-CONTAINING PROTEIN"/>
    <property type="match status" value="1"/>
</dbReference>
<evidence type="ECO:0000313" key="1">
    <source>
        <dbReference type="EMBL" id="CAG6007068.1"/>
    </source>
</evidence>
<dbReference type="EMBL" id="CAJRST010037777">
    <property type="protein sequence ID" value="CAG6007068.1"/>
    <property type="molecule type" value="Genomic_DNA"/>
</dbReference>
<gene>
    <name evidence="1" type="ORF">MMEN_LOCUS18720</name>
</gene>
<reference evidence="1" key="1">
    <citation type="submission" date="2021-05" db="EMBL/GenBank/DDBJ databases">
        <authorList>
            <person name="Tigano A."/>
        </authorList>
    </citation>
    <scope>NUCLEOTIDE SEQUENCE</scope>
</reference>
<protein>
    <submittedName>
        <fullName evidence="1">(Atlantic silverside) hypothetical protein</fullName>
    </submittedName>
</protein>
<dbReference type="PANTHER" id="PTHR47027:SF30">
    <property type="entry name" value="THAP-TYPE DOMAIN-CONTAINING PROTEIN"/>
    <property type="match status" value="1"/>
</dbReference>
<organism evidence="1 2">
    <name type="scientific">Menidia menidia</name>
    <name type="common">Atlantic silverside</name>
    <dbReference type="NCBI Taxonomy" id="238744"/>
    <lineage>
        <taxon>Eukaryota</taxon>
        <taxon>Metazoa</taxon>
        <taxon>Chordata</taxon>
        <taxon>Craniata</taxon>
        <taxon>Vertebrata</taxon>
        <taxon>Euteleostomi</taxon>
        <taxon>Actinopterygii</taxon>
        <taxon>Neopterygii</taxon>
        <taxon>Teleostei</taxon>
        <taxon>Neoteleostei</taxon>
        <taxon>Acanthomorphata</taxon>
        <taxon>Ovalentaria</taxon>
        <taxon>Atherinomorphae</taxon>
        <taxon>Atheriniformes</taxon>
        <taxon>Atherinopsidae</taxon>
        <taxon>Menidiinae</taxon>
        <taxon>Menidia</taxon>
    </lineage>
</organism>
<dbReference type="OrthoDB" id="410381at2759"/>